<reference evidence="1 2" key="2">
    <citation type="journal article" date="2016" name="Environ. Microbiol. Rep.">
        <title>Metagenomic evidence for the presence of phototrophic Gemmatimonadetes bacteria in diverse environments.</title>
        <authorList>
            <person name="Zeng Y."/>
            <person name="Baumbach J."/>
            <person name="Barbosa E.G."/>
            <person name="Azevedo V."/>
            <person name="Zhang C."/>
            <person name="Koblizek M."/>
        </authorList>
    </citation>
    <scope>NUCLEOTIDE SEQUENCE [LARGE SCALE GENOMIC DNA]</scope>
    <source>
        <strain evidence="1 2">AP64</strain>
    </source>
</reference>
<name>A0A143BMM9_9BACT</name>
<protein>
    <submittedName>
        <fullName evidence="1">Uncharacterized protein</fullName>
    </submittedName>
</protein>
<proteinExistence type="predicted"/>
<keyword evidence="2" id="KW-1185">Reference proteome</keyword>
<dbReference type="AlphaFoldDB" id="A0A143BMM9"/>
<dbReference type="EMBL" id="CP011454">
    <property type="protein sequence ID" value="AMW05762.1"/>
    <property type="molecule type" value="Genomic_DNA"/>
</dbReference>
<evidence type="ECO:0000313" key="1">
    <source>
        <dbReference type="EMBL" id="AMW05762.1"/>
    </source>
</evidence>
<reference evidence="1 2" key="1">
    <citation type="journal article" date="2014" name="Proc. Natl. Acad. Sci. U.S.A.">
        <title>Functional type 2 photosynthetic reaction centers found in the rare bacterial phylum Gemmatimonadetes.</title>
        <authorList>
            <person name="Zeng Y."/>
            <person name="Feng F."/>
            <person name="Medova H."/>
            <person name="Dean J."/>
            <person name="Koblizek M."/>
        </authorList>
    </citation>
    <scope>NUCLEOTIDE SEQUENCE [LARGE SCALE GENOMIC DNA]</scope>
    <source>
        <strain evidence="1 2">AP64</strain>
    </source>
</reference>
<evidence type="ECO:0000313" key="2">
    <source>
        <dbReference type="Proteomes" id="UP000076404"/>
    </source>
</evidence>
<accession>A0A143BMM9</accession>
<gene>
    <name evidence="1" type="ORF">GEMMAAP_15065</name>
</gene>
<dbReference type="RefSeq" id="WP_026848522.1">
    <property type="nucleotide sequence ID" value="NZ_CP011454.1"/>
</dbReference>
<dbReference type="KEGG" id="gph:GEMMAAP_15065"/>
<dbReference type="OrthoDB" id="5196657at2"/>
<organism evidence="1 2">
    <name type="scientific">Gemmatimonas phototrophica</name>
    <dbReference type="NCBI Taxonomy" id="1379270"/>
    <lineage>
        <taxon>Bacteria</taxon>
        <taxon>Pseudomonadati</taxon>
        <taxon>Gemmatimonadota</taxon>
        <taxon>Gemmatimonadia</taxon>
        <taxon>Gemmatimonadales</taxon>
        <taxon>Gemmatimonadaceae</taxon>
        <taxon>Gemmatimonas</taxon>
    </lineage>
</organism>
<dbReference type="Proteomes" id="UP000076404">
    <property type="component" value="Chromosome"/>
</dbReference>
<dbReference type="eggNOG" id="ENOG5034C0C">
    <property type="taxonomic scope" value="Bacteria"/>
</dbReference>
<sequence length="82" mass="9622">MAWLSLALTLALRALLNPALAVDLLRVAWRFRHRHWYRRFPFLPLPAQSYVRWRMYTAYGDEGAIPPADDVVAFARWVGRQP</sequence>